<accession>A0A4C1YYZ2</accession>
<sequence>MSTLIAYNLRNKLHLGLSDFRRSRRNSPINYESLLAAQRRSLRGCVVKIIARVVAAAERPPHVYRRRIRPNRAGAIPDRNPALLGELRYTGSLLRRGARASLHRRSTTATRRVNAVVGLGRADRERDCIEGPLAESAAARPVPGFRQYKEVTRDANRNNVAPNSPAGLPATGFRCMLLMRDPSDVRGGVHHRLYSLISLLRRACVGAHAHAHHLHRHQRSRAGGDATLDDPHTLSSSWRFSSLSKIKAGALGPYFRDPGLR</sequence>
<evidence type="ECO:0000313" key="2">
    <source>
        <dbReference type="Proteomes" id="UP000299102"/>
    </source>
</evidence>
<dbReference type="AlphaFoldDB" id="A0A4C1YYZ2"/>
<keyword evidence="2" id="KW-1185">Reference proteome</keyword>
<evidence type="ECO:0000313" key="1">
    <source>
        <dbReference type="EMBL" id="GBP79819.1"/>
    </source>
</evidence>
<gene>
    <name evidence="1" type="ORF">EVAR_61410_1</name>
</gene>
<proteinExistence type="predicted"/>
<organism evidence="1 2">
    <name type="scientific">Eumeta variegata</name>
    <name type="common">Bagworm moth</name>
    <name type="synonym">Eumeta japonica</name>
    <dbReference type="NCBI Taxonomy" id="151549"/>
    <lineage>
        <taxon>Eukaryota</taxon>
        <taxon>Metazoa</taxon>
        <taxon>Ecdysozoa</taxon>
        <taxon>Arthropoda</taxon>
        <taxon>Hexapoda</taxon>
        <taxon>Insecta</taxon>
        <taxon>Pterygota</taxon>
        <taxon>Neoptera</taxon>
        <taxon>Endopterygota</taxon>
        <taxon>Lepidoptera</taxon>
        <taxon>Glossata</taxon>
        <taxon>Ditrysia</taxon>
        <taxon>Tineoidea</taxon>
        <taxon>Psychidae</taxon>
        <taxon>Oiketicinae</taxon>
        <taxon>Eumeta</taxon>
    </lineage>
</organism>
<protein>
    <submittedName>
        <fullName evidence="1">Uncharacterized protein</fullName>
    </submittedName>
</protein>
<name>A0A4C1YYZ2_EUMVA</name>
<reference evidence="1 2" key="1">
    <citation type="journal article" date="2019" name="Commun. Biol.">
        <title>The bagworm genome reveals a unique fibroin gene that provides high tensile strength.</title>
        <authorList>
            <person name="Kono N."/>
            <person name="Nakamura H."/>
            <person name="Ohtoshi R."/>
            <person name="Tomita M."/>
            <person name="Numata K."/>
            <person name="Arakawa K."/>
        </authorList>
    </citation>
    <scope>NUCLEOTIDE SEQUENCE [LARGE SCALE GENOMIC DNA]</scope>
</reference>
<dbReference type="EMBL" id="BGZK01001432">
    <property type="protein sequence ID" value="GBP79819.1"/>
    <property type="molecule type" value="Genomic_DNA"/>
</dbReference>
<dbReference type="Proteomes" id="UP000299102">
    <property type="component" value="Unassembled WGS sequence"/>
</dbReference>
<comment type="caution">
    <text evidence="1">The sequence shown here is derived from an EMBL/GenBank/DDBJ whole genome shotgun (WGS) entry which is preliminary data.</text>
</comment>